<dbReference type="Proteomes" id="UP000825935">
    <property type="component" value="Chromosome 23"/>
</dbReference>
<evidence type="ECO:0000313" key="3">
    <source>
        <dbReference type="Proteomes" id="UP000825935"/>
    </source>
</evidence>
<gene>
    <name evidence="2" type="ORF">KP509_23G077800</name>
</gene>
<organism evidence="2 3">
    <name type="scientific">Ceratopteris richardii</name>
    <name type="common">Triangle waterfern</name>
    <dbReference type="NCBI Taxonomy" id="49495"/>
    <lineage>
        <taxon>Eukaryota</taxon>
        <taxon>Viridiplantae</taxon>
        <taxon>Streptophyta</taxon>
        <taxon>Embryophyta</taxon>
        <taxon>Tracheophyta</taxon>
        <taxon>Polypodiopsida</taxon>
        <taxon>Polypodiidae</taxon>
        <taxon>Polypodiales</taxon>
        <taxon>Pteridineae</taxon>
        <taxon>Pteridaceae</taxon>
        <taxon>Parkerioideae</taxon>
        <taxon>Ceratopteris</taxon>
    </lineage>
</organism>
<sequence length="38" mass="4255">MVLGYFLLHLYLCIDGLQLERTVSLQANLFNGGKSLLT</sequence>
<dbReference type="AlphaFoldDB" id="A0A8T2S3W8"/>
<name>A0A8T2S3W8_CERRI</name>
<evidence type="ECO:0000313" key="2">
    <source>
        <dbReference type="EMBL" id="KAH7302574.1"/>
    </source>
</evidence>
<proteinExistence type="predicted"/>
<feature type="chain" id="PRO_5035776007" evidence="1">
    <location>
        <begin position="17"/>
        <end position="38"/>
    </location>
</feature>
<comment type="caution">
    <text evidence="2">The sequence shown here is derived from an EMBL/GenBank/DDBJ whole genome shotgun (WGS) entry which is preliminary data.</text>
</comment>
<accession>A0A8T2S3W8</accession>
<evidence type="ECO:0000256" key="1">
    <source>
        <dbReference type="SAM" id="SignalP"/>
    </source>
</evidence>
<feature type="signal peptide" evidence="1">
    <location>
        <begin position="1"/>
        <end position="16"/>
    </location>
</feature>
<protein>
    <submittedName>
        <fullName evidence="2">Uncharacterized protein</fullName>
    </submittedName>
</protein>
<keyword evidence="3" id="KW-1185">Reference proteome</keyword>
<keyword evidence="1" id="KW-0732">Signal</keyword>
<reference evidence="2 3" key="1">
    <citation type="submission" date="2021-08" db="EMBL/GenBank/DDBJ databases">
        <title>WGS assembly of Ceratopteris richardii.</title>
        <authorList>
            <person name="Marchant D.B."/>
            <person name="Chen G."/>
            <person name="Jenkins J."/>
            <person name="Shu S."/>
            <person name="Leebens-Mack J."/>
            <person name="Grimwood J."/>
            <person name="Schmutz J."/>
            <person name="Soltis P."/>
            <person name="Soltis D."/>
            <person name="Chen Z.-H."/>
        </authorList>
    </citation>
    <scope>NUCLEOTIDE SEQUENCE [LARGE SCALE GENOMIC DNA]</scope>
    <source>
        <strain evidence="2">Whitten #5841</strain>
        <tissue evidence="2">Leaf</tissue>
    </source>
</reference>
<dbReference type="EMBL" id="CM035428">
    <property type="protein sequence ID" value="KAH7302574.1"/>
    <property type="molecule type" value="Genomic_DNA"/>
</dbReference>